<evidence type="ECO:0000313" key="6">
    <source>
        <dbReference type="EMBL" id="SFI64014.1"/>
    </source>
</evidence>
<dbReference type="GO" id="GO:0006508">
    <property type="term" value="P:proteolysis"/>
    <property type="evidence" value="ECO:0007669"/>
    <property type="project" value="UniProtKB-KW"/>
</dbReference>
<evidence type="ECO:0000259" key="5">
    <source>
        <dbReference type="Pfam" id="PF01343"/>
    </source>
</evidence>
<evidence type="ECO:0000256" key="3">
    <source>
        <dbReference type="ARBA" id="ARBA00022801"/>
    </source>
</evidence>
<proteinExistence type="inferred from homology"/>
<dbReference type="Gene3D" id="3.90.226.10">
    <property type="entry name" value="2-enoyl-CoA Hydratase, Chain A, domain 1"/>
    <property type="match status" value="1"/>
</dbReference>
<dbReference type="InterPro" id="IPR047272">
    <property type="entry name" value="S49_SppA_C"/>
</dbReference>
<gene>
    <name evidence="6" type="ORF">SAMN04488095_1438</name>
</gene>
<sequence length="269" mass="28931">MMISTLPFPFRPRRPFVPVVRLQGVIASSGSRGTLSANGIAPVIERAFRKGKPAAVALVINSPGGSPVQSALIGAHIRRLADETSVPVHAFVEDVAASGGYWLAAAADDIWIDGSSITGSIGVISAGFGFPELLARYGIERRVHTAGEDKSMLDPFRAERPQDIERLKAIQALIHGHFIDHVKSRRGAKLDAARDLFTGEIFVGPEAVAAGLVDGIGHLVPKVQDLYGSKVRFVHLGQRRPFLQRLVPGIAQDSLSAIETRAHWARYGL</sequence>
<protein>
    <submittedName>
        <fullName evidence="6">Serine protease SohB</fullName>
    </submittedName>
</protein>
<evidence type="ECO:0000256" key="2">
    <source>
        <dbReference type="ARBA" id="ARBA00022670"/>
    </source>
</evidence>
<dbReference type="Pfam" id="PF01343">
    <property type="entry name" value="Peptidase_S49"/>
    <property type="match status" value="1"/>
</dbReference>
<keyword evidence="7" id="KW-1185">Reference proteome</keyword>
<dbReference type="GO" id="GO:0008236">
    <property type="term" value="F:serine-type peptidase activity"/>
    <property type="evidence" value="ECO:0007669"/>
    <property type="project" value="UniProtKB-KW"/>
</dbReference>
<dbReference type="InterPro" id="IPR002142">
    <property type="entry name" value="Peptidase_S49"/>
</dbReference>
<organism evidence="6 7">
    <name type="scientific">Jannaschia pohangensis</name>
    <dbReference type="NCBI Taxonomy" id="390807"/>
    <lineage>
        <taxon>Bacteria</taxon>
        <taxon>Pseudomonadati</taxon>
        <taxon>Pseudomonadota</taxon>
        <taxon>Alphaproteobacteria</taxon>
        <taxon>Rhodobacterales</taxon>
        <taxon>Roseobacteraceae</taxon>
        <taxon>Jannaschia</taxon>
    </lineage>
</organism>
<dbReference type="EMBL" id="FORA01000001">
    <property type="protein sequence ID" value="SFI64014.1"/>
    <property type="molecule type" value="Genomic_DNA"/>
</dbReference>
<evidence type="ECO:0000256" key="1">
    <source>
        <dbReference type="ARBA" id="ARBA00008683"/>
    </source>
</evidence>
<dbReference type="PANTHER" id="PTHR42987:SF8">
    <property type="entry name" value="PROTEINASE"/>
    <property type="match status" value="1"/>
</dbReference>
<dbReference type="SUPFAM" id="SSF52096">
    <property type="entry name" value="ClpP/crotonase"/>
    <property type="match status" value="1"/>
</dbReference>
<name>A0A1I3JUZ6_9RHOB</name>
<evidence type="ECO:0000256" key="4">
    <source>
        <dbReference type="ARBA" id="ARBA00022825"/>
    </source>
</evidence>
<dbReference type="STRING" id="390807.SAMN04488095_1438"/>
<dbReference type="Proteomes" id="UP000199110">
    <property type="component" value="Unassembled WGS sequence"/>
</dbReference>
<evidence type="ECO:0000313" key="7">
    <source>
        <dbReference type="Proteomes" id="UP000199110"/>
    </source>
</evidence>
<keyword evidence="4" id="KW-0720">Serine protease</keyword>
<dbReference type="InterPro" id="IPR029045">
    <property type="entry name" value="ClpP/crotonase-like_dom_sf"/>
</dbReference>
<reference evidence="6 7" key="1">
    <citation type="submission" date="2016-10" db="EMBL/GenBank/DDBJ databases">
        <authorList>
            <person name="de Groot N.N."/>
        </authorList>
    </citation>
    <scope>NUCLEOTIDE SEQUENCE [LARGE SCALE GENOMIC DNA]</scope>
    <source>
        <strain evidence="6 7">DSM 19073</strain>
    </source>
</reference>
<comment type="similarity">
    <text evidence="1">Belongs to the peptidase S49 family.</text>
</comment>
<dbReference type="Gene3D" id="6.20.330.10">
    <property type="match status" value="1"/>
</dbReference>
<dbReference type="AlphaFoldDB" id="A0A1I3JUZ6"/>
<dbReference type="PANTHER" id="PTHR42987">
    <property type="entry name" value="PEPTIDASE S49"/>
    <property type="match status" value="1"/>
</dbReference>
<feature type="domain" description="Peptidase S49" evidence="5">
    <location>
        <begin position="84"/>
        <end position="218"/>
    </location>
</feature>
<keyword evidence="3" id="KW-0378">Hydrolase</keyword>
<accession>A0A1I3JUZ6</accession>
<dbReference type="CDD" id="cd07023">
    <property type="entry name" value="S49_Sppa_N_C"/>
    <property type="match status" value="1"/>
</dbReference>
<keyword evidence="2 6" id="KW-0645">Protease</keyword>